<dbReference type="STRING" id="105351.A0A401KP79"/>
<sequence length="606" mass="66122">MPPTQPPEHFHGYLSHSPTTPLTYAPYSPKPFTPHDIEITITHCGICGTDLHTLRSGWGPNTTTYPCIVGHEIIGIVTRVGSSIPTSPAYPNTTPLQIGDRVGIGAQTLSCLQPSCEECVAGKENYCPRITGTYNSRYWDNETGKRSDVIAYGGFARKWRGPAAFAFRIPEGLRSEVAAPLLCAGTTVFAPLRKYLDGNGKGKTVAVVGIGGLGHLGIMFAKALGCERVIGISRSNRKREDAVKGLGADGFIATGEEKGWEKKWSRSVDLILCTVDGDDMPLGKYLRLLKAGGTFVLVGAPEKPLPRMRAFELIGKGVNVTGSNIGSREDIRCMLEVAAEKGVVPWVETRRMEEVNEALRDMEEGRARFSNPLSYLSSAPDVDEVFNPSRHWKILIHRPRHVGTSVSPLDFGPYVMQSTLLLVAPALFAASIYMELCQIIALVKWGELAIIRVGWMTNIFIAGDMLSFLMQASGAGIMVNGSQSMGQKIIVGGLIVQIAFFSFSVVSALVVLACIASRPAEESRYPLIPWRKHMFALYSSSVLILVRSVCRVVEYIEGSDGFLLQHEVFIYVLDGLLALSVLIVFAAIHPRELELSSLVNVQLLNQ</sequence>
<evidence type="ECO:0000256" key="14">
    <source>
        <dbReference type="ARBA" id="ARBA00050997"/>
    </source>
</evidence>
<dbReference type="Pfam" id="PF00107">
    <property type="entry name" value="ADH_zinc_N"/>
    <property type="match status" value="1"/>
</dbReference>
<keyword evidence="20" id="KW-1185">Reference proteome</keyword>
<gene>
    <name evidence="19" type="ORF">AAWM_03934</name>
</gene>
<feature type="transmembrane region" description="Helical" evidence="16">
    <location>
        <begin position="455"/>
        <end position="477"/>
    </location>
</feature>
<evidence type="ECO:0000259" key="17">
    <source>
        <dbReference type="Pfam" id="PF00107"/>
    </source>
</evidence>
<dbReference type="Pfam" id="PF04479">
    <property type="entry name" value="RTA1"/>
    <property type="match status" value="1"/>
</dbReference>
<evidence type="ECO:0000256" key="10">
    <source>
        <dbReference type="ARBA" id="ARBA00022989"/>
    </source>
</evidence>
<feature type="domain" description="Alcohol dehydrogenase-like N-terminal" evidence="18">
    <location>
        <begin position="34"/>
        <end position="171"/>
    </location>
</feature>
<dbReference type="CDD" id="cd05283">
    <property type="entry name" value="CAD1"/>
    <property type="match status" value="1"/>
</dbReference>
<comment type="caution">
    <text evidence="19">The sequence shown here is derived from an EMBL/GenBank/DDBJ whole genome shotgun (WGS) entry which is preliminary data.</text>
</comment>
<evidence type="ECO:0000256" key="15">
    <source>
        <dbReference type="RuleBase" id="RU361277"/>
    </source>
</evidence>
<keyword evidence="6 16" id="KW-0812">Transmembrane</keyword>
<dbReference type="InterPro" id="IPR007568">
    <property type="entry name" value="RTA1"/>
</dbReference>
<evidence type="ECO:0000256" key="9">
    <source>
        <dbReference type="ARBA" id="ARBA00022857"/>
    </source>
</evidence>
<evidence type="ECO:0000256" key="5">
    <source>
        <dbReference type="ARBA" id="ARBA00022553"/>
    </source>
</evidence>
<keyword evidence="7 15" id="KW-0479">Metal-binding</keyword>
<keyword evidence="11" id="KW-0560">Oxidoreductase</keyword>
<evidence type="ECO:0000256" key="11">
    <source>
        <dbReference type="ARBA" id="ARBA00023002"/>
    </source>
</evidence>
<comment type="subunit">
    <text evidence="4">Homodimer.</text>
</comment>
<evidence type="ECO:0000256" key="8">
    <source>
        <dbReference type="ARBA" id="ARBA00022833"/>
    </source>
</evidence>
<proteinExistence type="inferred from homology"/>
<evidence type="ECO:0000313" key="19">
    <source>
        <dbReference type="EMBL" id="GCB21049.1"/>
    </source>
</evidence>
<organism evidence="19 20">
    <name type="scientific">Aspergillus awamori</name>
    <name type="common">Black koji mold</name>
    <dbReference type="NCBI Taxonomy" id="105351"/>
    <lineage>
        <taxon>Eukaryota</taxon>
        <taxon>Fungi</taxon>
        <taxon>Dikarya</taxon>
        <taxon>Ascomycota</taxon>
        <taxon>Pezizomycotina</taxon>
        <taxon>Eurotiomycetes</taxon>
        <taxon>Eurotiomycetidae</taxon>
        <taxon>Eurotiales</taxon>
        <taxon>Aspergillaceae</taxon>
        <taxon>Aspergillus</taxon>
    </lineage>
</organism>
<dbReference type="Pfam" id="PF08240">
    <property type="entry name" value="ADH_N"/>
    <property type="match status" value="1"/>
</dbReference>
<keyword evidence="8 15" id="KW-0862">Zinc</keyword>
<keyword evidence="5" id="KW-0597">Phosphoprotein</keyword>
<evidence type="ECO:0000256" key="13">
    <source>
        <dbReference type="ARBA" id="ARBA00024074"/>
    </source>
</evidence>
<dbReference type="Gene3D" id="3.40.50.720">
    <property type="entry name" value="NAD(P)-binding Rossmann-like Domain"/>
    <property type="match status" value="1"/>
</dbReference>
<feature type="domain" description="Alcohol dehydrogenase-like C-terminal" evidence="17">
    <location>
        <begin position="212"/>
        <end position="339"/>
    </location>
</feature>
<dbReference type="Proteomes" id="UP000286921">
    <property type="component" value="Unassembled WGS sequence"/>
</dbReference>
<evidence type="ECO:0000256" key="1">
    <source>
        <dbReference type="ARBA" id="ARBA00001947"/>
    </source>
</evidence>
<reference evidence="19 20" key="1">
    <citation type="submission" date="2016-09" db="EMBL/GenBank/DDBJ databases">
        <title>Aspergillus awamori IFM 58123T.</title>
        <authorList>
            <person name="Kusuya Y."/>
            <person name="Shimizu M."/>
            <person name="Takahashi H."/>
            <person name="Yaguchi T."/>
        </authorList>
    </citation>
    <scope>NUCLEOTIDE SEQUENCE [LARGE SCALE GENOMIC DNA]</scope>
    <source>
        <strain evidence="19 20">IFM 58123</strain>
    </source>
</reference>
<dbReference type="SUPFAM" id="SSF50129">
    <property type="entry name" value="GroES-like"/>
    <property type="match status" value="1"/>
</dbReference>
<protein>
    <recommendedName>
        <fullName evidence="13">alcohol dehydrogenase (NADP(+))</fullName>
        <ecNumber evidence="13">1.1.1.2</ecNumber>
    </recommendedName>
</protein>
<dbReference type="PANTHER" id="PTHR42683">
    <property type="entry name" value="ALDEHYDE REDUCTASE"/>
    <property type="match status" value="1"/>
</dbReference>
<name>A0A401KP79_ASPAW</name>
<evidence type="ECO:0000313" key="20">
    <source>
        <dbReference type="Proteomes" id="UP000286921"/>
    </source>
</evidence>
<dbReference type="GO" id="GO:0016020">
    <property type="term" value="C:membrane"/>
    <property type="evidence" value="ECO:0007669"/>
    <property type="project" value="UniProtKB-SubCell"/>
</dbReference>
<dbReference type="InterPro" id="IPR047109">
    <property type="entry name" value="CAD-like"/>
</dbReference>
<evidence type="ECO:0000259" key="18">
    <source>
        <dbReference type="Pfam" id="PF08240"/>
    </source>
</evidence>
<dbReference type="InterPro" id="IPR002328">
    <property type="entry name" value="ADH_Zn_CS"/>
</dbReference>
<dbReference type="InterPro" id="IPR013149">
    <property type="entry name" value="ADH-like_C"/>
</dbReference>
<dbReference type="GO" id="GO:0006066">
    <property type="term" value="P:alcohol metabolic process"/>
    <property type="evidence" value="ECO:0007669"/>
    <property type="project" value="UniProtKB-ARBA"/>
</dbReference>
<comment type="similarity">
    <text evidence="3 15">Belongs to the zinc-containing alcohol dehydrogenase family.</text>
</comment>
<comment type="subcellular location">
    <subcellularLocation>
        <location evidence="2">Membrane</location>
        <topology evidence="2">Multi-pass membrane protein</topology>
    </subcellularLocation>
</comment>
<dbReference type="SUPFAM" id="SSF51735">
    <property type="entry name" value="NAD(P)-binding Rossmann-fold domains"/>
    <property type="match status" value="1"/>
</dbReference>
<evidence type="ECO:0000256" key="4">
    <source>
        <dbReference type="ARBA" id="ARBA00011738"/>
    </source>
</evidence>
<evidence type="ECO:0000256" key="6">
    <source>
        <dbReference type="ARBA" id="ARBA00022692"/>
    </source>
</evidence>
<dbReference type="FunFam" id="3.40.50.720:FF:000158">
    <property type="entry name" value="Zinc-binding alcohol dehydrogenase"/>
    <property type="match status" value="1"/>
</dbReference>
<accession>A0A401KP79</accession>
<dbReference type="EMBL" id="BDHI01000007">
    <property type="protein sequence ID" value="GCB21049.1"/>
    <property type="molecule type" value="Genomic_DNA"/>
</dbReference>
<dbReference type="InterPro" id="IPR011032">
    <property type="entry name" value="GroES-like_sf"/>
</dbReference>
<evidence type="ECO:0000256" key="3">
    <source>
        <dbReference type="ARBA" id="ARBA00008072"/>
    </source>
</evidence>
<feature type="transmembrane region" description="Helical" evidence="16">
    <location>
        <begin position="568"/>
        <end position="588"/>
    </location>
</feature>
<evidence type="ECO:0000256" key="16">
    <source>
        <dbReference type="SAM" id="Phobius"/>
    </source>
</evidence>
<dbReference type="AlphaFoldDB" id="A0A401KP79"/>
<keyword evidence="12 16" id="KW-0472">Membrane</keyword>
<dbReference type="InterPro" id="IPR013154">
    <property type="entry name" value="ADH-like_N"/>
</dbReference>
<dbReference type="InterPro" id="IPR036291">
    <property type="entry name" value="NAD(P)-bd_dom_sf"/>
</dbReference>
<feature type="transmembrane region" description="Helical" evidence="16">
    <location>
        <begin position="420"/>
        <end position="443"/>
    </location>
</feature>
<dbReference type="PROSITE" id="PS00059">
    <property type="entry name" value="ADH_ZINC"/>
    <property type="match status" value="1"/>
</dbReference>
<keyword evidence="9" id="KW-0521">NADP</keyword>
<dbReference type="GO" id="GO:0008270">
    <property type="term" value="F:zinc ion binding"/>
    <property type="evidence" value="ECO:0007669"/>
    <property type="project" value="InterPro"/>
</dbReference>
<comment type="catalytic activity">
    <reaction evidence="14">
        <text>a primary alcohol + NADP(+) = an aldehyde + NADPH + H(+)</text>
        <dbReference type="Rhea" id="RHEA:15937"/>
        <dbReference type="ChEBI" id="CHEBI:15378"/>
        <dbReference type="ChEBI" id="CHEBI:15734"/>
        <dbReference type="ChEBI" id="CHEBI:17478"/>
        <dbReference type="ChEBI" id="CHEBI:57783"/>
        <dbReference type="ChEBI" id="CHEBI:58349"/>
        <dbReference type="EC" id="1.1.1.2"/>
    </reaction>
    <physiologicalReaction direction="left-to-right" evidence="14">
        <dbReference type="Rhea" id="RHEA:15938"/>
    </physiologicalReaction>
    <physiologicalReaction direction="right-to-left" evidence="14">
        <dbReference type="Rhea" id="RHEA:15939"/>
    </physiologicalReaction>
</comment>
<dbReference type="EC" id="1.1.1.2" evidence="13"/>
<dbReference type="Gene3D" id="3.90.180.10">
    <property type="entry name" value="Medium-chain alcohol dehydrogenases, catalytic domain"/>
    <property type="match status" value="1"/>
</dbReference>
<evidence type="ECO:0000256" key="12">
    <source>
        <dbReference type="ARBA" id="ARBA00023136"/>
    </source>
</evidence>
<comment type="cofactor">
    <cofactor evidence="1 15">
        <name>Zn(2+)</name>
        <dbReference type="ChEBI" id="CHEBI:29105"/>
    </cofactor>
</comment>
<keyword evidence="10 16" id="KW-1133">Transmembrane helix</keyword>
<dbReference type="GO" id="GO:0008106">
    <property type="term" value="F:alcohol dehydrogenase (NADP+) activity"/>
    <property type="evidence" value="ECO:0007669"/>
    <property type="project" value="UniProtKB-EC"/>
</dbReference>
<feature type="transmembrane region" description="Helical" evidence="16">
    <location>
        <begin position="489"/>
        <end position="515"/>
    </location>
</feature>
<evidence type="ECO:0000256" key="2">
    <source>
        <dbReference type="ARBA" id="ARBA00004141"/>
    </source>
</evidence>
<evidence type="ECO:0000256" key="7">
    <source>
        <dbReference type="ARBA" id="ARBA00022723"/>
    </source>
</evidence>